<gene>
    <name evidence="1" type="ORF">PY02492</name>
</gene>
<proteinExistence type="predicted"/>
<protein>
    <submittedName>
        <fullName evidence="1">Uncharacterized protein</fullName>
    </submittedName>
</protein>
<sequence>MPIIKSSGSLFIIPIAIIPNPKKKILITPNITFMELFPSSGTSIFRILSINRDDILNNKISK</sequence>
<organism evidence="1 2">
    <name type="scientific">Plasmodium yoelii yoelii</name>
    <dbReference type="NCBI Taxonomy" id="73239"/>
    <lineage>
        <taxon>Eukaryota</taxon>
        <taxon>Sar</taxon>
        <taxon>Alveolata</taxon>
        <taxon>Apicomplexa</taxon>
        <taxon>Aconoidasida</taxon>
        <taxon>Haemosporida</taxon>
        <taxon>Plasmodiidae</taxon>
        <taxon>Plasmodium</taxon>
        <taxon>Plasmodium (Vinckeia)</taxon>
    </lineage>
</organism>
<name>Q7RLP8_PLAYO</name>
<accession>Q7RLP8</accession>
<dbReference type="PaxDb" id="73239-Q7RLP8"/>
<comment type="caution">
    <text evidence="1">The sequence shown here is derived from an EMBL/GenBank/DDBJ whole genome shotgun (WGS) entry which is preliminary data.</text>
</comment>
<keyword evidence="2" id="KW-1185">Reference proteome</keyword>
<dbReference type="AlphaFoldDB" id="Q7RLP8"/>
<evidence type="ECO:0000313" key="1">
    <source>
        <dbReference type="EMBL" id="EAA21940.1"/>
    </source>
</evidence>
<dbReference type="InParanoid" id="Q7RLP8"/>
<reference evidence="1 2" key="1">
    <citation type="journal article" date="2002" name="Nature">
        <title>Genome sequence and comparative analysis of the model rodent malaria parasite Plasmodium yoelii yoelii.</title>
        <authorList>
            <person name="Carlton J.M."/>
            <person name="Angiuoli S.V."/>
            <person name="Suh B.B."/>
            <person name="Kooij T.W."/>
            <person name="Pertea M."/>
            <person name="Silva J.C."/>
            <person name="Ermolaeva M.D."/>
            <person name="Allen J.E."/>
            <person name="Selengut J.D."/>
            <person name="Koo H.L."/>
            <person name="Peterson J.D."/>
            <person name="Pop M."/>
            <person name="Kosack D.S."/>
            <person name="Shumway M.F."/>
            <person name="Bidwell S.L."/>
            <person name="Shallom S.J."/>
            <person name="van Aken S.E."/>
            <person name="Riedmuller S.B."/>
            <person name="Feldblyum T.V."/>
            <person name="Cho J.K."/>
            <person name="Quackenbush J."/>
            <person name="Sedegah M."/>
            <person name="Shoaibi A."/>
            <person name="Cummings L.M."/>
            <person name="Florens L."/>
            <person name="Yates J.R."/>
            <person name="Raine J.D."/>
            <person name="Sinden R.E."/>
            <person name="Harris M.A."/>
            <person name="Cunningham D.A."/>
            <person name="Preiser P.R."/>
            <person name="Bergman L.W."/>
            <person name="Vaidya A.B."/>
            <person name="van Lin L.H."/>
            <person name="Janse C.J."/>
            <person name="Waters A.P."/>
            <person name="Smith H.O."/>
            <person name="White O.R."/>
            <person name="Salzberg S.L."/>
            <person name="Venter J.C."/>
            <person name="Fraser C.M."/>
            <person name="Hoffman S.L."/>
            <person name="Gardner M.J."/>
            <person name="Carucci D.J."/>
        </authorList>
    </citation>
    <scope>NUCLEOTIDE SEQUENCE [LARGE SCALE GENOMIC DNA]</scope>
    <source>
        <strain evidence="1 2">17XNL</strain>
    </source>
</reference>
<dbReference type="EMBL" id="AABL01000683">
    <property type="protein sequence ID" value="EAA21940.1"/>
    <property type="molecule type" value="Genomic_DNA"/>
</dbReference>
<evidence type="ECO:0000313" key="2">
    <source>
        <dbReference type="Proteomes" id="UP000008553"/>
    </source>
</evidence>
<dbReference type="Proteomes" id="UP000008553">
    <property type="component" value="Unassembled WGS sequence"/>
</dbReference>